<proteinExistence type="predicted"/>
<sequence>MSSGRSSHEVACFSVERTKYLMLSKSMPPRSEPQFGIGFLPNRRRPLRRISSIHSGSFFFALMSRTTSSLMPRRALAPATSVSDQPNS</sequence>
<reference evidence="1" key="1">
    <citation type="submission" date="2020-05" db="EMBL/GenBank/DDBJ databases">
        <authorList>
            <person name="Chiriac C."/>
            <person name="Salcher M."/>
            <person name="Ghai R."/>
            <person name="Kavagutti S V."/>
        </authorList>
    </citation>
    <scope>NUCLEOTIDE SEQUENCE</scope>
</reference>
<evidence type="ECO:0000313" key="1">
    <source>
        <dbReference type="EMBL" id="CAB5025961.1"/>
    </source>
</evidence>
<protein>
    <submittedName>
        <fullName evidence="1">Unannotated protein</fullName>
    </submittedName>
</protein>
<accession>A0A6J7RB84</accession>
<gene>
    <name evidence="1" type="ORF">UFOPK3992_01993</name>
</gene>
<dbReference type="EMBL" id="CAFBOZ010000367">
    <property type="protein sequence ID" value="CAB5025961.1"/>
    <property type="molecule type" value="Genomic_DNA"/>
</dbReference>
<name>A0A6J7RB84_9ZZZZ</name>
<dbReference type="AlphaFoldDB" id="A0A6J7RB84"/>
<organism evidence="1">
    <name type="scientific">freshwater metagenome</name>
    <dbReference type="NCBI Taxonomy" id="449393"/>
    <lineage>
        <taxon>unclassified sequences</taxon>
        <taxon>metagenomes</taxon>
        <taxon>ecological metagenomes</taxon>
    </lineage>
</organism>